<evidence type="ECO:0000313" key="5">
    <source>
        <dbReference type="Proteomes" id="UP000541444"/>
    </source>
</evidence>
<dbReference type="GO" id="GO:0005576">
    <property type="term" value="C:extracellular region"/>
    <property type="evidence" value="ECO:0007669"/>
    <property type="project" value="TreeGrafter"/>
</dbReference>
<feature type="domain" description="Prolamin-like" evidence="3">
    <location>
        <begin position="66"/>
        <end position="127"/>
    </location>
</feature>
<dbReference type="Pfam" id="PF05617">
    <property type="entry name" value="Prolamin_like"/>
    <property type="match status" value="2"/>
</dbReference>
<dbReference type="AlphaFoldDB" id="A0A7J7MT04"/>
<reference evidence="4 5" key="1">
    <citation type="journal article" date="2020" name="IScience">
        <title>Genome Sequencing of the Endangered Kingdonia uniflora (Circaeasteraceae, Ranunculales) Reveals Potential Mechanisms of Evolutionary Specialization.</title>
        <authorList>
            <person name="Sun Y."/>
            <person name="Deng T."/>
            <person name="Zhang A."/>
            <person name="Moore M.J."/>
            <person name="Landis J.B."/>
            <person name="Lin N."/>
            <person name="Zhang H."/>
            <person name="Zhang X."/>
            <person name="Huang J."/>
            <person name="Zhang X."/>
            <person name="Sun H."/>
            <person name="Wang H."/>
        </authorList>
    </citation>
    <scope>NUCLEOTIDE SEQUENCE [LARGE SCALE GENOMIC DNA]</scope>
    <source>
        <strain evidence="4">TB1705</strain>
        <tissue evidence="4">Leaf</tissue>
    </source>
</reference>
<evidence type="ECO:0000313" key="4">
    <source>
        <dbReference type="EMBL" id="KAF6158059.1"/>
    </source>
</evidence>
<comment type="caution">
    <text evidence="4">The sequence shown here is derived from an EMBL/GenBank/DDBJ whole genome shotgun (WGS) entry which is preliminary data.</text>
</comment>
<organism evidence="4 5">
    <name type="scientific">Kingdonia uniflora</name>
    <dbReference type="NCBI Taxonomy" id="39325"/>
    <lineage>
        <taxon>Eukaryota</taxon>
        <taxon>Viridiplantae</taxon>
        <taxon>Streptophyta</taxon>
        <taxon>Embryophyta</taxon>
        <taxon>Tracheophyta</taxon>
        <taxon>Spermatophyta</taxon>
        <taxon>Magnoliopsida</taxon>
        <taxon>Ranunculales</taxon>
        <taxon>Circaeasteraceae</taxon>
        <taxon>Kingdonia</taxon>
    </lineage>
</organism>
<evidence type="ECO:0000256" key="2">
    <source>
        <dbReference type="SAM" id="SignalP"/>
    </source>
</evidence>
<dbReference type="OrthoDB" id="1862203at2759"/>
<dbReference type="EMBL" id="JACGCM010001237">
    <property type="protein sequence ID" value="KAF6158059.1"/>
    <property type="molecule type" value="Genomic_DNA"/>
</dbReference>
<name>A0A7J7MT04_9MAGN</name>
<keyword evidence="5" id="KW-1185">Reference proteome</keyword>
<gene>
    <name evidence="4" type="ORF">GIB67_014853</name>
</gene>
<dbReference type="InterPro" id="IPR008502">
    <property type="entry name" value="Prolamin-like"/>
</dbReference>
<dbReference type="PROSITE" id="PS51257">
    <property type="entry name" value="PROKAR_LIPOPROTEIN"/>
    <property type="match status" value="1"/>
</dbReference>
<feature type="signal peptide" evidence="2">
    <location>
        <begin position="1"/>
        <end position="27"/>
    </location>
</feature>
<keyword evidence="1 2" id="KW-0732">Signal</keyword>
<dbReference type="GO" id="GO:2000008">
    <property type="term" value="P:regulation of protein localization to cell surface"/>
    <property type="evidence" value="ECO:0007669"/>
    <property type="project" value="TreeGrafter"/>
</dbReference>
<dbReference type="GO" id="GO:0080155">
    <property type="term" value="P:regulation of double fertilization forming a zygote and endosperm"/>
    <property type="evidence" value="ECO:0007669"/>
    <property type="project" value="TreeGrafter"/>
</dbReference>
<evidence type="ECO:0000256" key="1">
    <source>
        <dbReference type="ARBA" id="ARBA00022729"/>
    </source>
</evidence>
<protein>
    <recommendedName>
        <fullName evidence="3">Prolamin-like domain-containing protein</fullName>
    </recommendedName>
</protein>
<dbReference type="Proteomes" id="UP000541444">
    <property type="component" value="Unassembled WGS sequence"/>
</dbReference>
<evidence type="ECO:0000259" key="3">
    <source>
        <dbReference type="Pfam" id="PF05617"/>
    </source>
</evidence>
<dbReference type="GO" id="GO:0031982">
    <property type="term" value="C:vesicle"/>
    <property type="evidence" value="ECO:0007669"/>
    <property type="project" value="TreeGrafter"/>
</dbReference>
<proteinExistence type="predicted"/>
<feature type="chain" id="PRO_5029574183" description="Prolamin-like domain-containing protein" evidence="2">
    <location>
        <begin position="28"/>
        <end position="229"/>
    </location>
</feature>
<dbReference type="PANTHER" id="PTHR31181">
    <property type="entry name" value="EGG CELL-SECRETED PROTEIN 1.4"/>
    <property type="match status" value="1"/>
</dbReference>
<dbReference type="PANTHER" id="PTHR31181:SF67">
    <property type="entry name" value="PROLAMIN-LIKE PROTEIN (DUF1278)"/>
    <property type="match status" value="1"/>
</dbReference>
<dbReference type="GO" id="GO:0009567">
    <property type="term" value="P:double fertilization forming a zygote and endosperm"/>
    <property type="evidence" value="ECO:0007669"/>
    <property type="project" value="TreeGrafter"/>
</dbReference>
<accession>A0A7J7MT04</accession>
<sequence length="229" mass="24471">MVKITRQVSLILLIVACVAISISPIQAQSPLIPGLPFPRLPFPSFPFPGLPSPGLLPPGIGQEIQQCLSSLQSVQGCYSDIFSSITRGQVHLLGPACCKAIASVSTICWQKLFPFYPQLPSMLNGFCTTQAPSLPASTTTIPIRSDVIVTEIAPGPIKYDQKALTVKLGPEIKECLSTIQSVEGCMEEIISSFLSAQVRLIGPSCCKAIAKSVTNACLRYSHSTLCSLH</sequence>
<feature type="domain" description="Prolamin-like" evidence="3">
    <location>
        <begin position="174"/>
        <end position="218"/>
    </location>
</feature>